<dbReference type="Pfam" id="PF00588">
    <property type="entry name" value="SpoU_methylase"/>
    <property type="match status" value="1"/>
</dbReference>
<dbReference type="SMART" id="SM00967">
    <property type="entry name" value="SpoU_sub_bind"/>
    <property type="match status" value="1"/>
</dbReference>
<dbReference type="CDD" id="cd18095">
    <property type="entry name" value="SpoU-like_rRNA-MTase"/>
    <property type="match status" value="1"/>
</dbReference>
<reference evidence="5 6" key="1">
    <citation type="submission" date="2016-07" db="EMBL/GenBank/DDBJ databases">
        <title>Genome and transcriptome analysis of iron-reducing fermentative bacteria Anoxybacter fermentans.</title>
        <authorList>
            <person name="Zeng X."/>
            <person name="Shao Z."/>
        </authorList>
    </citation>
    <scope>NUCLEOTIDE SEQUENCE [LARGE SCALE GENOMIC DNA]</scope>
    <source>
        <strain evidence="5 6">DY22613</strain>
    </source>
</reference>
<dbReference type="Proteomes" id="UP000267250">
    <property type="component" value="Chromosome"/>
</dbReference>
<keyword evidence="3 5" id="KW-0808">Transferase</keyword>
<dbReference type="InterPro" id="IPR029064">
    <property type="entry name" value="Ribosomal_eL30-like_sf"/>
</dbReference>
<evidence type="ECO:0000259" key="4">
    <source>
        <dbReference type="SMART" id="SM00967"/>
    </source>
</evidence>
<protein>
    <submittedName>
        <fullName evidence="5">23S rRNA (Guanosine(2251)-2'-O)-methyltransferase RlmB</fullName>
    </submittedName>
</protein>
<dbReference type="InterPro" id="IPR029026">
    <property type="entry name" value="tRNA_m1G_MTases_N"/>
</dbReference>
<name>A0A3Q9HR35_9FIRM</name>
<comment type="similarity">
    <text evidence="1">Belongs to the class IV-like SAM-binding methyltransferase superfamily. RNA methyltransferase TrmH family.</text>
</comment>
<dbReference type="GO" id="GO:0006396">
    <property type="term" value="P:RNA processing"/>
    <property type="evidence" value="ECO:0007669"/>
    <property type="project" value="InterPro"/>
</dbReference>
<dbReference type="PANTHER" id="PTHR43191:SF2">
    <property type="entry name" value="RRNA METHYLTRANSFERASE 3, MITOCHONDRIAL"/>
    <property type="match status" value="1"/>
</dbReference>
<dbReference type="RefSeq" id="WP_236777805.1">
    <property type="nucleotide sequence ID" value="NZ_CP016379.1"/>
</dbReference>
<evidence type="ECO:0000313" key="6">
    <source>
        <dbReference type="Proteomes" id="UP000267250"/>
    </source>
</evidence>
<accession>A0A3Q9HR35</accession>
<dbReference type="PANTHER" id="PTHR43191">
    <property type="entry name" value="RRNA METHYLTRANSFERASE 3"/>
    <property type="match status" value="1"/>
</dbReference>
<organism evidence="5 6">
    <name type="scientific">Anoxybacter fermentans</name>
    <dbReference type="NCBI Taxonomy" id="1323375"/>
    <lineage>
        <taxon>Bacteria</taxon>
        <taxon>Bacillati</taxon>
        <taxon>Bacillota</taxon>
        <taxon>Clostridia</taxon>
        <taxon>Halanaerobiales</taxon>
        <taxon>Anoxybacter</taxon>
    </lineage>
</organism>
<dbReference type="InterPro" id="IPR004441">
    <property type="entry name" value="rRNA_MeTrfase_TrmH"/>
</dbReference>
<dbReference type="GO" id="GO:0003723">
    <property type="term" value="F:RNA binding"/>
    <property type="evidence" value="ECO:0007669"/>
    <property type="project" value="InterPro"/>
</dbReference>
<evidence type="ECO:0000256" key="1">
    <source>
        <dbReference type="ARBA" id="ARBA00007228"/>
    </source>
</evidence>
<evidence type="ECO:0000256" key="2">
    <source>
        <dbReference type="ARBA" id="ARBA00022603"/>
    </source>
</evidence>
<dbReference type="Gene3D" id="3.30.1330.30">
    <property type="match status" value="1"/>
</dbReference>
<sequence>MITSIKNSEVKFLRSLKKKKYREREKMFFIEGVRIIEDALADGAEFVRVFYSPMLETNSRGMELLFKLREAGVDEILLDDRLFKEVADTETPQGILAILKQPEFELEDLIAKKRLYPHILMLNGIQDPGNLGTIIRTAAGAGWSGVILTKGTVDLYNPKSLRATMGAIYKMPICKVEDLNFVWKKLRTHGYQIIVAALEGKTWHFEVDFSRPTLLVVGNEGNGVEPEVLKSADQLVKIPMAPDAESLNVAIAAGIIIFEGVRQNLIG</sequence>
<evidence type="ECO:0000256" key="3">
    <source>
        <dbReference type="ARBA" id="ARBA00022679"/>
    </source>
</evidence>
<dbReference type="InterPro" id="IPR053888">
    <property type="entry name" value="MRM3-like_sub_bind"/>
</dbReference>
<dbReference type="InterPro" id="IPR001537">
    <property type="entry name" value="SpoU_MeTrfase"/>
</dbReference>
<dbReference type="NCBIfam" id="TIGR00186">
    <property type="entry name" value="rRNA_methyl_3"/>
    <property type="match status" value="1"/>
</dbReference>
<dbReference type="InterPro" id="IPR013123">
    <property type="entry name" value="SpoU_subst-bd"/>
</dbReference>
<dbReference type="Pfam" id="PF22435">
    <property type="entry name" value="MRM3-like_sub_bind"/>
    <property type="match status" value="1"/>
</dbReference>
<dbReference type="KEGG" id="aft:BBF96_09895"/>
<dbReference type="InterPro" id="IPR029028">
    <property type="entry name" value="Alpha/beta_knot_MTases"/>
</dbReference>
<dbReference type="GO" id="GO:0008173">
    <property type="term" value="F:RNA methyltransferase activity"/>
    <property type="evidence" value="ECO:0007669"/>
    <property type="project" value="InterPro"/>
</dbReference>
<keyword evidence="2 5" id="KW-0489">Methyltransferase</keyword>
<dbReference type="GO" id="GO:0005737">
    <property type="term" value="C:cytoplasm"/>
    <property type="evidence" value="ECO:0007669"/>
    <property type="project" value="UniProtKB-ARBA"/>
</dbReference>
<gene>
    <name evidence="5" type="ORF">BBF96_09895</name>
</gene>
<dbReference type="EMBL" id="CP016379">
    <property type="protein sequence ID" value="AZR73670.1"/>
    <property type="molecule type" value="Genomic_DNA"/>
</dbReference>
<feature type="domain" description="RNA 2-O ribose methyltransferase substrate binding" evidence="4">
    <location>
        <begin position="29"/>
        <end position="105"/>
    </location>
</feature>
<dbReference type="InterPro" id="IPR051259">
    <property type="entry name" value="rRNA_Methyltransferase"/>
</dbReference>
<dbReference type="SUPFAM" id="SSF75217">
    <property type="entry name" value="alpha/beta knot"/>
    <property type="match status" value="1"/>
</dbReference>
<evidence type="ECO:0000313" key="5">
    <source>
        <dbReference type="EMBL" id="AZR73670.1"/>
    </source>
</evidence>
<proteinExistence type="inferred from homology"/>
<dbReference type="Gene3D" id="3.40.1280.10">
    <property type="match status" value="1"/>
</dbReference>
<keyword evidence="6" id="KW-1185">Reference proteome</keyword>
<dbReference type="AlphaFoldDB" id="A0A3Q9HR35"/>
<dbReference type="SUPFAM" id="SSF55315">
    <property type="entry name" value="L30e-like"/>
    <property type="match status" value="1"/>
</dbReference>
<dbReference type="GO" id="GO:0032259">
    <property type="term" value="P:methylation"/>
    <property type="evidence" value="ECO:0007669"/>
    <property type="project" value="UniProtKB-KW"/>
</dbReference>